<dbReference type="InterPro" id="IPR022240">
    <property type="entry name" value="DUF3764"/>
</dbReference>
<organism evidence="1">
    <name type="scientific">marine metagenome</name>
    <dbReference type="NCBI Taxonomy" id="408172"/>
    <lineage>
        <taxon>unclassified sequences</taxon>
        <taxon>metagenomes</taxon>
        <taxon>ecological metagenomes</taxon>
    </lineage>
</organism>
<accession>A0A383EEW6</accession>
<proteinExistence type="predicted"/>
<dbReference type="Pfam" id="PF12594">
    <property type="entry name" value="DUF3764"/>
    <property type="match status" value="1"/>
</dbReference>
<gene>
    <name evidence="1" type="ORF">METZ01_LOCUS507734</name>
</gene>
<protein>
    <recommendedName>
        <fullName evidence="2">DUF3764 domain-containing protein</fullName>
    </recommendedName>
</protein>
<dbReference type="AlphaFoldDB" id="A0A383EEW6"/>
<evidence type="ECO:0000313" key="1">
    <source>
        <dbReference type="EMBL" id="SVE54880.1"/>
    </source>
</evidence>
<sequence length="91" mass="10274">MPTLVIKGKITKGYDHWLAEYDGLEKYREENYGIKTIYRGQNLKETNIIHIVMFTPTMEALQKHMETDAEIISKAGGDPNPEASTIAVCSD</sequence>
<dbReference type="EMBL" id="UINC01225014">
    <property type="protein sequence ID" value="SVE54880.1"/>
    <property type="molecule type" value="Genomic_DNA"/>
</dbReference>
<name>A0A383EEW6_9ZZZZ</name>
<reference evidence="1" key="1">
    <citation type="submission" date="2018-05" db="EMBL/GenBank/DDBJ databases">
        <authorList>
            <person name="Lanie J.A."/>
            <person name="Ng W.-L."/>
            <person name="Kazmierczak K.M."/>
            <person name="Andrzejewski T.M."/>
            <person name="Davidsen T.M."/>
            <person name="Wayne K.J."/>
            <person name="Tettelin H."/>
            <person name="Glass J.I."/>
            <person name="Rusch D."/>
            <person name="Podicherti R."/>
            <person name="Tsui H.-C.T."/>
            <person name="Winkler M.E."/>
        </authorList>
    </citation>
    <scope>NUCLEOTIDE SEQUENCE</scope>
</reference>
<evidence type="ECO:0008006" key="2">
    <source>
        <dbReference type="Google" id="ProtNLM"/>
    </source>
</evidence>